<dbReference type="InterPro" id="IPR050815">
    <property type="entry name" value="TF_fung"/>
</dbReference>
<dbReference type="CDD" id="cd12148">
    <property type="entry name" value="fungal_TF_MHR"/>
    <property type="match status" value="1"/>
</dbReference>
<feature type="compositionally biased region" description="Basic and acidic residues" evidence="6">
    <location>
        <begin position="638"/>
        <end position="647"/>
    </location>
</feature>
<dbReference type="InterPro" id="IPR007219">
    <property type="entry name" value="XnlR_reg_dom"/>
</dbReference>
<evidence type="ECO:0000256" key="5">
    <source>
        <dbReference type="ARBA" id="ARBA00023242"/>
    </source>
</evidence>
<dbReference type="GO" id="GO:0008270">
    <property type="term" value="F:zinc ion binding"/>
    <property type="evidence" value="ECO:0007669"/>
    <property type="project" value="InterPro"/>
</dbReference>
<evidence type="ECO:0000259" key="7">
    <source>
        <dbReference type="SMART" id="SM00906"/>
    </source>
</evidence>
<protein>
    <recommendedName>
        <fullName evidence="7">Xylanolytic transcriptional activator regulatory domain-containing protein</fullName>
    </recommendedName>
</protein>
<dbReference type="SMART" id="SM00906">
    <property type="entry name" value="Fungal_trans"/>
    <property type="match status" value="1"/>
</dbReference>
<feature type="domain" description="Xylanolytic transcriptional activator regulatory" evidence="7">
    <location>
        <begin position="143"/>
        <end position="216"/>
    </location>
</feature>
<name>A0AAE8MY02_9PEZI</name>
<dbReference type="AlphaFoldDB" id="A0AAE8MY02"/>
<evidence type="ECO:0000313" key="9">
    <source>
        <dbReference type="Proteomes" id="UP001187682"/>
    </source>
</evidence>
<feature type="compositionally biased region" description="Polar residues" evidence="6">
    <location>
        <begin position="627"/>
        <end position="637"/>
    </location>
</feature>
<sequence>MAAEAPSPENGDSSQTSPPAIGLPDLASLVKENILANKDLLLRHIDAYFEYLYFTPCLGFIHRKTIYREFEEGRLHASRAAGICSVSAFFVSSGAEAVAFAAKCSMQVEFHIFRTIGSLKETNLYLYAFDILHNHMSGRYAKCWQLMAVACRLMIGLQLNWEVPGSTRPFKEQECARRLAWQIFHFDRLIAGGFDAYVCCREDNMKIRLPCPEDAFNADKEVFVERLQDRPAKGRSPPGLHGWQVRLLNTRHHVLIMSKQFASGPAYLQRARWEPSKVMGDIGKLQSELSRFGSSLPAYLKLSDQNISRWVHSPERQGFVLLHGLYCTTHIDLYRFSLPGIRERGTPDLLKKLPRDFILKSQKQAVAHAITLARFWETVYNEAWRGSNGRAILLGDYNIAQCVQQCIKVLITAKQHKLYQEDLSSHSTAPLWRNEPVDEGSIRPLIDSCLRILEPWSRVIPSVKPQFDEAINMVNEFDRTSIYEEEKTYVELIAGDGTHPIRLPGAHQLLENVYLAQKVEEDAPMPPAAAVRFFSAAMNAAYSHDPYTGLDAPDNDWQSDSPPPKEPSPSSATMGAPAGPEGSTPAPAPAPMQGGYPHRAETLPARQGSGLPIMTVRQLTPAHYMDSHSSGGHQQARYSDRQNEPPHRNFAAPDYDTALVGGDVLAHQPQGYPQG</sequence>
<keyword evidence="4" id="KW-0804">Transcription</keyword>
<keyword evidence="5" id="KW-0539">Nucleus</keyword>
<evidence type="ECO:0000256" key="2">
    <source>
        <dbReference type="ARBA" id="ARBA00022723"/>
    </source>
</evidence>
<gene>
    <name evidence="8" type="ORF">DNG_05486</name>
</gene>
<dbReference type="GO" id="GO:0000981">
    <property type="term" value="F:DNA-binding transcription factor activity, RNA polymerase II-specific"/>
    <property type="evidence" value="ECO:0007669"/>
    <property type="project" value="InterPro"/>
</dbReference>
<comment type="caution">
    <text evidence="8">The sequence shown here is derived from an EMBL/GenBank/DDBJ whole genome shotgun (WGS) entry which is preliminary data.</text>
</comment>
<evidence type="ECO:0000256" key="1">
    <source>
        <dbReference type="ARBA" id="ARBA00004123"/>
    </source>
</evidence>
<feature type="region of interest" description="Disordered" evidence="6">
    <location>
        <begin position="547"/>
        <end position="611"/>
    </location>
</feature>
<evidence type="ECO:0000256" key="3">
    <source>
        <dbReference type="ARBA" id="ARBA00023015"/>
    </source>
</evidence>
<organism evidence="8 9">
    <name type="scientific">Cephalotrichum gorgonifer</name>
    <dbReference type="NCBI Taxonomy" id="2041049"/>
    <lineage>
        <taxon>Eukaryota</taxon>
        <taxon>Fungi</taxon>
        <taxon>Dikarya</taxon>
        <taxon>Ascomycota</taxon>
        <taxon>Pezizomycotina</taxon>
        <taxon>Sordariomycetes</taxon>
        <taxon>Hypocreomycetidae</taxon>
        <taxon>Microascales</taxon>
        <taxon>Microascaceae</taxon>
        <taxon>Cephalotrichum</taxon>
    </lineage>
</organism>
<dbReference type="PANTHER" id="PTHR47338:SF7">
    <property type="entry name" value="ZN(II)2CYS6 TRANSCRIPTION FACTOR (EUROFUNG)"/>
    <property type="match status" value="1"/>
</dbReference>
<dbReference type="GO" id="GO:0006351">
    <property type="term" value="P:DNA-templated transcription"/>
    <property type="evidence" value="ECO:0007669"/>
    <property type="project" value="InterPro"/>
</dbReference>
<keyword evidence="2" id="KW-0479">Metal-binding</keyword>
<dbReference type="Pfam" id="PF04082">
    <property type="entry name" value="Fungal_trans"/>
    <property type="match status" value="1"/>
</dbReference>
<keyword evidence="3" id="KW-0805">Transcription regulation</keyword>
<dbReference type="Proteomes" id="UP001187682">
    <property type="component" value="Unassembled WGS sequence"/>
</dbReference>
<keyword evidence="9" id="KW-1185">Reference proteome</keyword>
<feature type="region of interest" description="Disordered" evidence="6">
    <location>
        <begin position="624"/>
        <end position="654"/>
    </location>
</feature>
<proteinExistence type="predicted"/>
<dbReference type="PANTHER" id="PTHR47338">
    <property type="entry name" value="ZN(II)2CYS6 TRANSCRIPTION FACTOR (EUROFUNG)-RELATED"/>
    <property type="match status" value="1"/>
</dbReference>
<evidence type="ECO:0000313" key="8">
    <source>
        <dbReference type="EMBL" id="SPO02811.1"/>
    </source>
</evidence>
<dbReference type="EMBL" id="ONZQ02000007">
    <property type="protein sequence ID" value="SPO02811.1"/>
    <property type="molecule type" value="Genomic_DNA"/>
</dbReference>
<evidence type="ECO:0000256" key="6">
    <source>
        <dbReference type="SAM" id="MobiDB-lite"/>
    </source>
</evidence>
<reference evidence="8" key="1">
    <citation type="submission" date="2018-03" db="EMBL/GenBank/DDBJ databases">
        <authorList>
            <person name="Guldener U."/>
        </authorList>
    </citation>
    <scope>NUCLEOTIDE SEQUENCE</scope>
</reference>
<dbReference type="GO" id="GO:0005634">
    <property type="term" value="C:nucleus"/>
    <property type="evidence" value="ECO:0007669"/>
    <property type="project" value="UniProtKB-SubCell"/>
</dbReference>
<evidence type="ECO:0000256" key="4">
    <source>
        <dbReference type="ARBA" id="ARBA00023163"/>
    </source>
</evidence>
<dbReference type="GO" id="GO:0003677">
    <property type="term" value="F:DNA binding"/>
    <property type="evidence" value="ECO:0007669"/>
    <property type="project" value="InterPro"/>
</dbReference>
<accession>A0AAE8MY02</accession>
<comment type="subcellular location">
    <subcellularLocation>
        <location evidence="1">Nucleus</location>
    </subcellularLocation>
</comment>